<dbReference type="Pfam" id="PF11838">
    <property type="entry name" value="ERAP1_C"/>
    <property type="match status" value="1"/>
</dbReference>
<dbReference type="Proteomes" id="UP001231189">
    <property type="component" value="Unassembled WGS sequence"/>
</dbReference>
<keyword evidence="3" id="KW-1185">Reference proteome</keyword>
<dbReference type="EMBL" id="JAUUTY010000004">
    <property type="protein sequence ID" value="KAK1651330.1"/>
    <property type="molecule type" value="Genomic_DNA"/>
</dbReference>
<organism evidence="2 3">
    <name type="scientific">Lolium multiflorum</name>
    <name type="common">Italian ryegrass</name>
    <name type="synonym">Lolium perenne subsp. multiflorum</name>
    <dbReference type="NCBI Taxonomy" id="4521"/>
    <lineage>
        <taxon>Eukaryota</taxon>
        <taxon>Viridiplantae</taxon>
        <taxon>Streptophyta</taxon>
        <taxon>Embryophyta</taxon>
        <taxon>Tracheophyta</taxon>
        <taxon>Spermatophyta</taxon>
        <taxon>Magnoliopsida</taxon>
        <taxon>Liliopsida</taxon>
        <taxon>Poales</taxon>
        <taxon>Poaceae</taxon>
        <taxon>BOP clade</taxon>
        <taxon>Pooideae</taxon>
        <taxon>Poodae</taxon>
        <taxon>Poeae</taxon>
        <taxon>Poeae Chloroplast Group 2 (Poeae type)</taxon>
        <taxon>Loliodinae</taxon>
        <taxon>Loliinae</taxon>
        <taxon>Lolium</taxon>
    </lineage>
</organism>
<feature type="domain" description="ERAP1-like C-terminal" evidence="1">
    <location>
        <begin position="6"/>
        <end position="101"/>
    </location>
</feature>
<reference evidence="2" key="1">
    <citation type="submission" date="2023-07" db="EMBL/GenBank/DDBJ databases">
        <title>A chromosome-level genome assembly of Lolium multiflorum.</title>
        <authorList>
            <person name="Chen Y."/>
            <person name="Copetti D."/>
            <person name="Kolliker R."/>
            <person name="Studer B."/>
        </authorList>
    </citation>
    <scope>NUCLEOTIDE SEQUENCE</scope>
    <source>
        <strain evidence="2">02402/16</strain>
        <tissue evidence="2">Leaf</tissue>
    </source>
</reference>
<dbReference type="Gene3D" id="1.25.50.20">
    <property type="match status" value="1"/>
</dbReference>
<protein>
    <recommendedName>
        <fullName evidence="1">ERAP1-like C-terminal domain-containing protein</fullName>
    </recommendedName>
</protein>
<dbReference type="AlphaFoldDB" id="A0AAD8SI02"/>
<sequence>MAAYLAVMQNVSSSNRSGYDALRKVYSESAEGEERFTVLGILSSCRDKDIVLESLNLIFANEVRIQDTYTALRGVQIEAREIAWNWLKENWEHIFKTFPASKLV</sequence>
<comment type="caution">
    <text evidence="2">The sequence shown here is derived from an EMBL/GenBank/DDBJ whole genome shotgun (WGS) entry which is preliminary data.</text>
</comment>
<accession>A0AAD8SI02</accession>
<name>A0AAD8SI02_LOLMU</name>
<evidence type="ECO:0000313" key="2">
    <source>
        <dbReference type="EMBL" id="KAK1651330.1"/>
    </source>
</evidence>
<proteinExistence type="predicted"/>
<gene>
    <name evidence="2" type="ORF">QYE76_069135</name>
</gene>
<evidence type="ECO:0000313" key="3">
    <source>
        <dbReference type="Proteomes" id="UP001231189"/>
    </source>
</evidence>
<dbReference type="InterPro" id="IPR024571">
    <property type="entry name" value="ERAP1-like_C_dom"/>
</dbReference>
<evidence type="ECO:0000259" key="1">
    <source>
        <dbReference type="Pfam" id="PF11838"/>
    </source>
</evidence>